<evidence type="ECO:0000313" key="12">
    <source>
        <dbReference type="WBParaSite" id="nRc.2.0.1.t15637-RA"/>
    </source>
</evidence>
<keyword evidence="3 8" id="KW-0812">Transmembrane</keyword>
<evidence type="ECO:0000256" key="3">
    <source>
        <dbReference type="ARBA" id="ARBA00022692"/>
    </source>
</evidence>
<keyword evidence="11" id="KW-1185">Reference proteome</keyword>
<protein>
    <submittedName>
        <fullName evidence="12">Potassium channel domain-containing protein</fullName>
    </submittedName>
</protein>
<feature type="transmembrane region" description="Helical" evidence="9">
    <location>
        <begin position="39"/>
        <end position="59"/>
    </location>
</feature>
<dbReference type="PRINTS" id="PR01333">
    <property type="entry name" value="2POREKCHANEL"/>
</dbReference>
<feature type="domain" description="Potassium channel" evidence="10">
    <location>
        <begin position="203"/>
        <end position="281"/>
    </location>
</feature>
<name>A0A915INS7_ROMCU</name>
<proteinExistence type="inferred from homology"/>
<keyword evidence="7 8" id="KW-0407">Ion channel</keyword>
<comment type="subcellular location">
    <subcellularLocation>
        <location evidence="1">Membrane</location>
        <topology evidence="1">Multi-pass membrane protein</topology>
    </subcellularLocation>
</comment>
<dbReference type="AlphaFoldDB" id="A0A915INS7"/>
<evidence type="ECO:0000259" key="10">
    <source>
        <dbReference type="Pfam" id="PF07885"/>
    </source>
</evidence>
<dbReference type="WBParaSite" id="nRc.2.0.1.t15637-RA">
    <property type="protein sequence ID" value="nRc.2.0.1.t15637-RA"/>
    <property type="gene ID" value="nRc.2.0.1.g15637"/>
</dbReference>
<dbReference type="InterPro" id="IPR003280">
    <property type="entry name" value="2pore_dom_K_chnl"/>
</dbReference>
<dbReference type="GO" id="GO:0015271">
    <property type="term" value="F:outward rectifier potassium channel activity"/>
    <property type="evidence" value="ECO:0007669"/>
    <property type="project" value="TreeGrafter"/>
</dbReference>
<evidence type="ECO:0000256" key="5">
    <source>
        <dbReference type="ARBA" id="ARBA00023065"/>
    </source>
</evidence>
<evidence type="ECO:0000256" key="8">
    <source>
        <dbReference type="RuleBase" id="RU003857"/>
    </source>
</evidence>
<evidence type="ECO:0000256" key="2">
    <source>
        <dbReference type="ARBA" id="ARBA00022448"/>
    </source>
</evidence>
<accession>A0A915INS7</accession>
<keyword evidence="4 9" id="KW-1133">Transmembrane helix</keyword>
<dbReference type="Pfam" id="PF07885">
    <property type="entry name" value="Ion_trans_2"/>
    <property type="match status" value="2"/>
</dbReference>
<sequence length="301" mass="34334">CGFLETIIYNAELNVANETINKLPLFGYLPVNMSLRSHASNFTLLIFYLFLGGFIFKALEWQHEVDMRQTLVDAYSNLTTTASQDGCIDLKDVKNLVTLTLTAQRYGIREWGDLTMKSQWNYFGSLFFSLVVVSTVGYGNMSPSTIWGRRVCVVYAFFGIPIFLNAVAQFSAEAKQAIARLQDKLAGKKPHRRALAAAIMFTLGTFVAFFPNFLFMYSENWSFEEAAYFTFITLTTVGFGDYVAGAQTFYFSTYRFFLILWMLLGLMYVALIIMYVQSIMQYVLRKIALERSTTKVMQVKS</sequence>
<dbReference type="Gene3D" id="1.10.287.70">
    <property type="match status" value="1"/>
</dbReference>
<feature type="transmembrane region" description="Helical" evidence="9">
    <location>
        <begin position="120"/>
        <end position="141"/>
    </location>
</feature>
<evidence type="ECO:0000313" key="11">
    <source>
        <dbReference type="Proteomes" id="UP000887565"/>
    </source>
</evidence>
<evidence type="ECO:0000256" key="6">
    <source>
        <dbReference type="ARBA" id="ARBA00023136"/>
    </source>
</evidence>
<dbReference type="PANTHER" id="PTHR11003">
    <property type="entry name" value="POTASSIUM CHANNEL, SUBFAMILY K"/>
    <property type="match status" value="1"/>
</dbReference>
<keyword evidence="5 8" id="KW-0406">Ion transport</keyword>
<feature type="transmembrane region" description="Helical" evidence="9">
    <location>
        <begin position="226"/>
        <end position="244"/>
    </location>
</feature>
<organism evidence="11 12">
    <name type="scientific">Romanomermis culicivorax</name>
    <name type="common">Nematode worm</name>
    <dbReference type="NCBI Taxonomy" id="13658"/>
    <lineage>
        <taxon>Eukaryota</taxon>
        <taxon>Metazoa</taxon>
        <taxon>Ecdysozoa</taxon>
        <taxon>Nematoda</taxon>
        <taxon>Enoplea</taxon>
        <taxon>Dorylaimia</taxon>
        <taxon>Mermithida</taxon>
        <taxon>Mermithoidea</taxon>
        <taxon>Mermithidae</taxon>
        <taxon>Romanomermis</taxon>
    </lineage>
</organism>
<keyword evidence="2 8" id="KW-0813">Transport</keyword>
<dbReference type="GO" id="GO:0022841">
    <property type="term" value="F:potassium ion leak channel activity"/>
    <property type="evidence" value="ECO:0007669"/>
    <property type="project" value="TreeGrafter"/>
</dbReference>
<feature type="transmembrane region" description="Helical" evidence="9">
    <location>
        <begin position="193"/>
        <end position="214"/>
    </location>
</feature>
<dbReference type="Proteomes" id="UP000887565">
    <property type="component" value="Unplaced"/>
</dbReference>
<dbReference type="PANTHER" id="PTHR11003:SF345">
    <property type="entry name" value="TWIK FAMILY OF POTASSIUM CHANNELS PROTEIN 18"/>
    <property type="match status" value="1"/>
</dbReference>
<dbReference type="GO" id="GO:0005886">
    <property type="term" value="C:plasma membrane"/>
    <property type="evidence" value="ECO:0007669"/>
    <property type="project" value="TreeGrafter"/>
</dbReference>
<dbReference type="GO" id="GO:0030322">
    <property type="term" value="P:stabilization of membrane potential"/>
    <property type="evidence" value="ECO:0007669"/>
    <property type="project" value="TreeGrafter"/>
</dbReference>
<feature type="domain" description="Potassium channel" evidence="10">
    <location>
        <begin position="117"/>
        <end position="171"/>
    </location>
</feature>
<evidence type="ECO:0000256" key="9">
    <source>
        <dbReference type="SAM" id="Phobius"/>
    </source>
</evidence>
<comment type="similarity">
    <text evidence="8">Belongs to the two pore domain potassium channel (TC 1.A.1.8) family.</text>
</comment>
<evidence type="ECO:0000256" key="4">
    <source>
        <dbReference type="ARBA" id="ARBA00022989"/>
    </source>
</evidence>
<feature type="transmembrane region" description="Helical" evidence="9">
    <location>
        <begin position="153"/>
        <end position="172"/>
    </location>
</feature>
<dbReference type="InterPro" id="IPR013099">
    <property type="entry name" value="K_chnl_dom"/>
</dbReference>
<keyword evidence="6 9" id="KW-0472">Membrane</keyword>
<evidence type="ECO:0000256" key="1">
    <source>
        <dbReference type="ARBA" id="ARBA00004141"/>
    </source>
</evidence>
<dbReference type="OMA" id="GDAMKME"/>
<dbReference type="SUPFAM" id="SSF81324">
    <property type="entry name" value="Voltage-gated potassium channels"/>
    <property type="match status" value="2"/>
</dbReference>
<feature type="transmembrane region" description="Helical" evidence="9">
    <location>
        <begin position="256"/>
        <end position="276"/>
    </location>
</feature>
<evidence type="ECO:0000256" key="7">
    <source>
        <dbReference type="ARBA" id="ARBA00023303"/>
    </source>
</evidence>
<reference evidence="12" key="1">
    <citation type="submission" date="2022-11" db="UniProtKB">
        <authorList>
            <consortium name="WormBaseParasite"/>
        </authorList>
    </citation>
    <scope>IDENTIFICATION</scope>
</reference>